<dbReference type="GO" id="GO:0000288">
    <property type="term" value="P:nuclear-transcribed mRNA catabolic process, deadenylation-dependent decay"/>
    <property type="evidence" value="ECO:0007669"/>
    <property type="project" value="TreeGrafter"/>
</dbReference>
<gene>
    <name evidence="17" type="ORF">OSTQU699_LOCUS2512</name>
</gene>
<dbReference type="GO" id="GO:0061710">
    <property type="term" value="F:L-threonylcarbamoyladenylate synthase"/>
    <property type="evidence" value="ECO:0007669"/>
    <property type="project" value="UniProtKB-EC"/>
</dbReference>
<dbReference type="Pfam" id="PF01300">
    <property type="entry name" value="Sua5_yciO_yrdC"/>
    <property type="match status" value="1"/>
</dbReference>
<dbReference type="InterPro" id="IPR048821">
    <property type="entry name" value="PDE12-like_N"/>
</dbReference>
<dbReference type="InterPro" id="IPR050410">
    <property type="entry name" value="CCR4/nocturin_mRNA_transcr"/>
</dbReference>
<dbReference type="Pfam" id="PF21171">
    <property type="entry name" value="PDE12-like_N"/>
    <property type="match status" value="1"/>
</dbReference>
<feature type="domain" description="YrdC-like" evidence="16">
    <location>
        <begin position="664"/>
        <end position="852"/>
    </location>
</feature>
<dbReference type="GO" id="GO:0003725">
    <property type="term" value="F:double-stranded RNA binding"/>
    <property type="evidence" value="ECO:0007669"/>
    <property type="project" value="InterPro"/>
</dbReference>
<dbReference type="GO" id="GO:0005739">
    <property type="term" value="C:mitochondrion"/>
    <property type="evidence" value="ECO:0007669"/>
    <property type="project" value="UniProtKB-SubCell"/>
</dbReference>
<dbReference type="Pfam" id="PF03372">
    <property type="entry name" value="Exo_endo_phos"/>
    <property type="match status" value="1"/>
</dbReference>
<comment type="similarity">
    <text evidence="4">Belongs to the SUA5 family.</text>
</comment>
<keyword evidence="9" id="KW-0808">Transferase</keyword>
<evidence type="ECO:0000256" key="10">
    <source>
        <dbReference type="ARBA" id="ARBA00022946"/>
    </source>
</evidence>
<dbReference type="PANTHER" id="PTHR12121">
    <property type="entry name" value="CARBON CATABOLITE REPRESSOR PROTEIN 4"/>
    <property type="match status" value="1"/>
</dbReference>
<dbReference type="OrthoDB" id="412787at2759"/>
<evidence type="ECO:0000256" key="12">
    <source>
        <dbReference type="ARBA" id="ARBA00023136"/>
    </source>
</evidence>
<evidence type="ECO:0000256" key="15">
    <source>
        <dbReference type="ARBA" id="ARBA00063146"/>
    </source>
</evidence>
<dbReference type="InterPro" id="IPR036691">
    <property type="entry name" value="Endo/exonu/phosph_ase_sf"/>
</dbReference>
<evidence type="ECO:0000256" key="4">
    <source>
        <dbReference type="ARBA" id="ARBA00007663"/>
    </source>
</evidence>
<evidence type="ECO:0000256" key="6">
    <source>
        <dbReference type="ARBA" id="ARBA00015492"/>
    </source>
</evidence>
<accession>A0A8S1J0W7</accession>
<dbReference type="Gene3D" id="3.60.10.10">
    <property type="entry name" value="Endonuclease/exonuclease/phosphatase"/>
    <property type="match status" value="1"/>
</dbReference>
<reference evidence="17" key="1">
    <citation type="submission" date="2020-12" db="EMBL/GenBank/DDBJ databases">
        <authorList>
            <person name="Iha C."/>
        </authorList>
    </citation>
    <scope>NUCLEOTIDE SEQUENCE</scope>
</reference>
<evidence type="ECO:0000256" key="9">
    <source>
        <dbReference type="ARBA" id="ARBA00022679"/>
    </source>
</evidence>
<evidence type="ECO:0000259" key="16">
    <source>
        <dbReference type="PROSITE" id="PS51163"/>
    </source>
</evidence>
<dbReference type="InterPro" id="IPR005135">
    <property type="entry name" value="Endo/exonuclease/phosphatase"/>
</dbReference>
<proteinExistence type="inferred from homology"/>
<evidence type="ECO:0000256" key="1">
    <source>
        <dbReference type="ARBA" id="ARBA00004173"/>
    </source>
</evidence>
<evidence type="ECO:0000256" key="2">
    <source>
        <dbReference type="ARBA" id="ARBA00004202"/>
    </source>
</evidence>
<keyword evidence="7" id="KW-1003">Cell membrane</keyword>
<keyword evidence="8" id="KW-0963">Cytoplasm</keyword>
<dbReference type="PANTHER" id="PTHR12121:SF37">
    <property type="entry name" value="2',5'-PHOSPHODIESTERASE 12"/>
    <property type="match status" value="1"/>
</dbReference>
<evidence type="ECO:0000256" key="11">
    <source>
        <dbReference type="ARBA" id="ARBA00023128"/>
    </source>
</evidence>
<evidence type="ECO:0000256" key="14">
    <source>
        <dbReference type="ARBA" id="ARBA00058524"/>
    </source>
</evidence>
<dbReference type="GO" id="GO:0000175">
    <property type="term" value="F:3'-5'-RNA exonuclease activity"/>
    <property type="evidence" value="ECO:0007669"/>
    <property type="project" value="TreeGrafter"/>
</dbReference>
<dbReference type="SUPFAM" id="SSF56219">
    <property type="entry name" value="DNase I-like"/>
    <property type="match status" value="1"/>
</dbReference>
<comment type="subcellular location">
    <subcellularLocation>
        <location evidence="2">Cell membrane</location>
        <topology evidence="2">Peripheral membrane protein</topology>
    </subcellularLocation>
    <subcellularLocation>
        <location evidence="3">Cytoplasm</location>
    </subcellularLocation>
    <subcellularLocation>
        <location evidence="1">Mitochondrion</location>
    </subcellularLocation>
</comment>
<dbReference type="FunFam" id="3.90.870.10:FF:000007">
    <property type="entry name" value="YrdC N6-threonylcarbamoyltransferase domain containing"/>
    <property type="match status" value="1"/>
</dbReference>
<name>A0A8S1J0W7_9CHLO</name>
<sequence>MGLLRAARRCALSTSRTGRSSVYAAAMDAHRSHRPKAYVRCIPGEENLQIMITLAGRERNMNRPKSELLERSLARIRISLTAKPDKKRRKKNADVAAEEPYIPVELYETSSSSKPIDLQVSNEAGWTKAGALLAGQQMFDVEVNPPTVDKISLHTTPMIGYPLLPNYVLQFADSEACEWQWFRRHKDGQDWQAIDCQSRVYTPKAEDKGCSVRVQCTPRAFSSHNDSKANGIGGSVRVGMPVAADTGPVDEGPPEVPGQGRHLHTNEVLRSPLFRVVTYNILADQYVSMNDTQELLFNYCDKKYLSLDYRKQLVLEELEGYNADIICLQEIDEKAFRSYFQPHFADRGFEGYYANKVTAVREGCATFFRSSRFEVLRQKDVSLRDQFAGPLAPHLRCFEPMMSSSLQKCFQKIGTIAQMLVLAPRGGCRAEGCLCVVNTHLFFHPRAPHIRSMQAACIMHEAHALMTSAASGSTAPEPISVVFCGDLNSAMHSGRPGAVELLQQGRLRADYWDWKDGALFKWDKSEEGCQLEGSKLEDDMEVEDNGSNEMTDGKAVYGVDVAIPFKLRSADGLETPFTNYVRHYCALLDYIWYDPRHLRVERGVPMPSERELRSFLPSRRFPSDHLAVVFDLAWRSDRELVDDRHDVDQSPPASATTNVVPADLNNVDLAVEALRRSRVIGVPTDTIYGFAADASKGDAIQRVYRIKQRSRNVPLAVCLADVDQIGQCCRLDHLPPSLVGDLLPGPLTLVLPRLPDATLSPQLNPELPNLAVRVPDHEFMREVCRRFDGPVALTSANRSGEPSSRSAEEFRDLWPLCEAVFDGGVSGESGAGSTLLDLSAPGRLKILREGAGMREALLVLEKYGLRPGP</sequence>
<keyword evidence="18" id="KW-1185">Reference proteome</keyword>
<dbReference type="Gene3D" id="2.60.40.2700">
    <property type="match status" value="1"/>
</dbReference>
<evidence type="ECO:0000256" key="8">
    <source>
        <dbReference type="ARBA" id="ARBA00022490"/>
    </source>
</evidence>
<organism evidence="17 18">
    <name type="scientific">Ostreobium quekettii</name>
    <dbReference type="NCBI Taxonomy" id="121088"/>
    <lineage>
        <taxon>Eukaryota</taxon>
        <taxon>Viridiplantae</taxon>
        <taxon>Chlorophyta</taxon>
        <taxon>core chlorophytes</taxon>
        <taxon>Ulvophyceae</taxon>
        <taxon>TCBD clade</taxon>
        <taxon>Bryopsidales</taxon>
        <taxon>Ostreobineae</taxon>
        <taxon>Ostreobiaceae</taxon>
        <taxon>Ostreobium</taxon>
    </lineage>
</organism>
<dbReference type="SUPFAM" id="SSF55821">
    <property type="entry name" value="YrdC/RibB"/>
    <property type="match status" value="1"/>
</dbReference>
<dbReference type="NCBIfam" id="TIGR00057">
    <property type="entry name" value="L-threonylcarbamoyladenylate synthase"/>
    <property type="match status" value="1"/>
</dbReference>
<comment type="caution">
    <text evidence="17">The sequence shown here is derived from an EMBL/GenBank/DDBJ whole genome shotgun (WGS) entry which is preliminary data.</text>
</comment>
<evidence type="ECO:0000256" key="3">
    <source>
        <dbReference type="ARBA" id="ARBA00004496"/>
    </source>
</evidence>
<evidence type="ECO:0000256" key="5">
    <source>
        <dbReference type="ARBA" id="ARBA00012584"/>
    </source>
</evidence>
<evidence type="ECO:0000313" key="18">
    <source>
        <dbReference type="Proteomes" id="UP000708148"/>
    </source>
</evidence>
<dbReference type="GO" id="GO:0005886">
    <property type="term" value="C:plasma membrane"/>
    <property type="evidence" value="ECO:0007669"/>
    <property type="project" value="UniProtKB-SubCell"/>
</dbReference>
<protein>
    <recommendedName>
        <fullName evidence="6">Threonylcarbamoyl-AMP synthase</fullName>
        <ecNumber evidence="5">2.7.7.87</ecNumber>
    </recommendedName>
</protein>
<keyword evidence="11" id="KW-0496">Mitochondrion</keyword>
<evidence type="ECO:0000313" key="17">
    <source>
        <dbReference type="EMBL" id="CAD7697151.1"/>
    </source>
</evidence>
<dbReference type="EC" id="2.7.7.87" evidence="5"/>
<dbReference type="EMBL" id="CAJHUC010000613">
    <property type="protein sequence ID" value="CAD7697151.1"/>
    <property type="molecule type" value="Genomic_DNA"/>
</dbReference>
<comment type="catalytic activity">
    <reaction evidence="13">
        <text>L-threonine + hydrogencarbonate + ATP = L-threonylcarbamoyladenylate + diphosphate + H2O</text>
        <dbReference type="Rhea" id="RHEA:36407"/>
        <dbReference type="ChEBI" id="CHEBI:15377"/>
        <dbReference type="ChEBI" id="CHEBI:17544"/>
        <dbReference type="ChEBI" id="CHEBI:30616"/>
        <dbReference type="ChEBI" id="CHEBI:33019"/>
        <dbReference type="ChEBI" id="CHEBI:57926"/>
        <dbReference type="ChEBI" id="CHEBI:73682"/>
        <dbReference type="EC" id="2.7.7.87"/>
    </reaction>
</comment>
<comment type="subunit">
    <text evidence="15">Interacts with RSC1A1.</text>
</comment>
<dbReference type="Gene3D" id="3.90.870.10">
    <property type="entry name" value="DHBP synthase"/>
    <property type="match status" value="1"/>
</dbReference>
<comment type="function">
    <text evidence="14">Cytoplasmic and mitochondrial threonylcarbamoyl-AMP synthase required for the formation of a threonylcarbamoyl group on adenosine at position 37 (t(6)A37) in tRNAs that read codons beginning with adenine. Catalyzes the conversion of L-threonine, HCO(3)(-)/CO(2) and ATP to give threonylcarbamoyl-AMP (TC-AMP) as the acyladenylate intermediate, with the release of diphosphate. Participates in t(6)A37 formation in cytoplasmic and mitochondrial tRNAs. May regulate the activity of some transporters.</text>
</comment>
<evidence type="ECO:0000256" key="7">
    <source>
        <dbReference type="ARBA" id="ARBA00022475"/>
    </source>
</evidence>
<keyword evidence="10" id="KW-0809">Transit peptide</keyword>
<dbReference type="AlphaFoldDB" id="A0A8S1J0W7"/>
<evidence type="ECO:0000256" key="13">
    <source>
        <dbReference type="ARBA" id="ARBA00048366"/>
    </source>
</evidence>
<dbReference type="InterPro" id="IPR017945">
    <property type="entry name" value="DHBP_synth_RibB-like_a/b_dom"/>
</dbReference>
<dbReference type="PROSITE" id="PS51163">
    <property type="entry name" value="YRDC"/>
    <property type="match status" value="1"/>
</dbReference>
<dbReference type="InterPro" id="IPR006070">
    <property type="entry name" value="Sua5-like_dom"/>
</dbReference>
<dbReference type="Proteomes" id="UP000708148">
    <property type="component" value="Unassembled WGS sequence"/>
</dbReference>
<keyword evidence="12" id="KW-0472">Membrane</keyword>